<dbReference type="Proteomes" id="UP000046392">
    <property type="component" value="Unplaced"/>
</dbReference>
<dbReference type="WBParaSite" id="SPAL_0000611000.1">
    <property type="protein sequence ID" value="SPAL_0000611000.1"/>
    <property type="gene ID" value="SPAL_0000611000"/>
</dbReference>
<name>A0A0N5BJI4_STREA</name>
<reference evidence="2" key="1">
    <citation type="submission" date="2017-02" db="UniProtKB">
        <authorList>
            <consortium name="WormBaseParasite"/>
        </authorList>
    </citation>
    <scope>IDENTIFICATION</scope>
</reference>
<dbReference type="AlphaFoldDB" id="A0A0N5BJI4"/>
<accession>A0A0N5BJI4</accession>
<dbReference type="InterPro" id="IPR036397">
    <property type="entry name" value="RNaseH_sf"/>
</dbReference>
<keyword evidence="1" id="KW-1185">Reference proteome</keyword>
<dbReference type="STRING" id="174720.A0A0N5BJI4"/>
<dbReference type="InterPro" id="IPR050951">
    <property type="entry name" value="Retrovirus_Pol_polyprotein"/>
</dbReference>
<proteinExistence type="predicted"/>
<evidence type="ECO:0000313" key="1">
    <source>
        <dbReference type="Proteomes" id="UP000046392"/>
    </source>
</evidence>
<protein>
    <submittedName>
        <fullName evidence="2">Integrase catalytic domain-containing protein</fullName>
    </submittedName>
</protein>
<dbReference type="InterPro" id="IPR012337">
    <property type="entry name" value="RNaseH-like_sf"/>
</dbReference>
<dbReference type="SUPFAM" id="SSF53098">
    <property type="entry name" value="Ribonuclease H-like"/>
    <property type="match status" value="1"/>
</dbReference>
<organism evidence="1 2">
    <name type="scientific">Strongyloides papillosus</name>
    <name type="common">Intestinal threadworm</name>
    <dbReference type="NCBI Taxonomy" id="174720"/>
    <lineage>
        <taxon>Eukaryota</taxon>
        <taxon>Metazoa</taxon>
        <taxon>Ecdysozoa</taxon>
        <taxon>Nematoda</taxon>
        <taxon>Chromadorea</taxon>
        <taxon>Rhabditida</taxon>
        <taxon>Tylenchina</taxon>
        <taxon>Panagrolaimomorpha</taxon>
        <taxon>Strongyloidoidea</taxon>
        <taxon>Strongyloididae</taxon>
        <taxon>Strongyloides</taxon>
    </lineage>
</organism>
<sequence>MQHFNFSLSYRNTSVFGEADTLSRLCSVSNASGEDEIIIAESSLSWIPLLSDKVISEETGKDAILSNVLLWIFKEWRDFSLTKDNAGLRWFVSSTNKLYRNCPVCQANRKKPARTHSSWVSTYPREFVHCDIMYNGRQTMLVFVDSFSNFVSIYPLSSIHKTKIVELFRKFMLNYGQVKHFICDSGTQFQNLPEEFNCIVCPPEDHQGNGKVKRVIQDFRRHLEKNSKEKSITAVINSFLFKARYCPSSEGQTTAAAKFFMIPEESSLISFSNGKPVTDSTGRVFKVNQRVLAFFKTVSDGDREL</sequence>
<dbReference type="PANTHER" id="PTHR37984:SF5">
    <property type="entry name" value="PROTEIN NYNRIN-LIKE"/>
    <property type="match status" value="1"/>
</dbReference>
<dbReference type="GO" id="GO:0003676">
    <property type="term" value="F:nucleic acid binding"/>
    <property type="evidence" value="ECO:0007669"/>
    <property type="project" value="InterPro"/>
</dbReference>
<dbReference type="PANTHER" id="PTHR37984">
    <property type="entry name" value="PROTEIN CBG26694"/>
    <property type="match status" value="1"/>
</dbReference>
<dbReference type="Gene3D" id="3.30.420.10">
    <property type="entry name" value="Ribonuclease H-like superfamily/Ribonuclease H"/>
    <property type="match status" value="1"/>
</dbReference>
<evidence type="ECO:0000313" key="2">
    <source>
        <dbReference type="WBParaSite" id="SPAL_0000611000.1"/>
    </source>
</evidence>